<protein>
    <recommendedName>
        <fullName evidence="4">Glucose-1-phosphate thymidylyltransferase</fullName>
        <ecNumber evidence="3">2.7.7.24</ecNumber>
    </recommendedName>
    <alternativeName>
        <fullName evidence="10">dTDP-glucose pyrophosphorylase</fullName>
    </alternativeName>
    <alternativeName>
        <fullName evidence="9">dTDP-glucose synthase</fullName>
    </alternativeName>
</protein>
<dbReference type="PANTHER" id="PTHR43532">
    <property type="entry name" value="GLUCOSE-1-PHOSPHATE THYMIDYLYLTRANSFERASE"/>
    <property type="match status" value="1"/>
</dbReference>
<dbReference type="PANTHER" id="PTHR43532:SF1">
    <property type="entry name" value="GLUCOSE-1-PHOSPHATE THYMIDYLYLTRANSFERASE 1"/>
    <property type="match status" value="1"/>
</dbReference>
<evidence type="ECO:0000256" key="6">
    <source>
        <dbReference type="ARBA" id="ARBA00022695"/>
    </source>
</evidence>
<evidence type="ECO:0000256" key="8">
    <source>
        <dbReference type="ARBA" id="ARBA00022842"/>
    </source>
</evidence>
<gene>
    <name evidence="13" type="ORF">ACFQ11_08175</name>
</gene>
<comment type="catalytic activity">
    <reaction evidence="11">
        <text>dTTP + alpha-D-glucose 1-phosphate + H(+) = dTDP-alpha-D-glucose + diphosphate</text>
        <dbReference type="Rhea" id="RHEA:15225"/>
        <dbReference type="ChEBI" id="CHEBI:15378"/>
        <dbReference type="ChEBI" id="CHEBI:33019"/>
        <dbReference type="ChEBI" id="CHEBI:37568"/>
        <dbReference type="ChEBI" id="CHEBI:57477"/>
        <dbReference type="ChEBI" id="CHEBI:58601"/>
        <dbReference type="EC" id="2.7.7.24"/>
    </reaction>
</comment>
<evidence type="ECO:0000256" key="11">
    <source>
        <dbReference type="ARBA" id="ARBA00049336"/>
    </source>
</evidence>
<evidence type="ECO:0000256" key="2">
    <source>
        <dbReference type="ARBA" id="ARBA00010480"/>
    </source>
</evidence>
<name>A0ABW3EKU5_9ACTN</name>
<dbReference type="SUPFAM" id="SSF53448">
    <property type="entry name" value="Nucleotide-diphospho-sugar transferases"/>
    <property type="match status" value="1"/>
</dbReference>
<comment type="caution">
    <text evidence="13">The sequence shown here is derived from an EMBL/GenBank/DDBJ whole genome shotgun (WGS) entry which is preliminary data.</text>
</comment>
<evidence type="ECO:0000313" key="14">
    <source>
        <dbReference type="Proteomes" id="UP001596972"/>
    </source>
</evidence>
<accession>A0ABW3EKU5</accession>
<sequence length="302" mass="32165">MKGIVLAGGTGSRLAPMTLAVSKHLLPVADKPMIYYPLTTLMSAGVTDILVISTPADLPQYRRLLGDGAQLGLRIGYAEQPRPEGIAQALLIGAEHIGGDTVALALGDNVFAGPGLPDILRSNAADVSGCVLFGAQADDPRRYGIGVADADGRLVHIEEKPARPRSSQAITGLYFYDNDVVDIARRLEPSGRGELEITDVNRVYVRRHRARLVNLGEEFLWRDAGTPDSLRDTGRRILSLEKDLGSRVACVEEVALRLGLIDARTCHRLGAAQANSGYGEYVMAVARGVGEGSPETSAGASR</sequence>
<dbReference type="InterPro" id="IPR005835">
    <property type="entry name" value="NTP_transferase_dom"/>
</dbReference>
<dbReference type="InterPro" id="IPR005907">
    <property type="entry name" value="G1P_thy_trans_s"/>
</dbReference>
<evidence type="ECO:0000256" key="9">
    <source>
        <dbReference type="ARBA" id="ARBA00032492"/>
    </source>
</evidence>
<evidence type="ECO:0000256" key="10">
    <source>
        <dbReference type="ARBA" id="ARBA00032598"/>
    </source>
</evidence>
<comment type="similarity">
    <text evidence="2">Belongs to the glucose-1-phosphate thymidylyltransferase family.</text>
</comment>
<keyword evidence="14" id="KW-1185">Reference proteome</keyword>
<comment type="cofactor">
    <cofactor evidence="1">
        <name>Mg(2+)</name>
        <dbReference type="ChEBI" id="CHEBI:18420"/>
    </cofactor>
</comment>
<dbReference type="Gene3D" id="3.90.550.10">
    <property type="entry name" value="Spore Coat Polysaccharide Biosynthesis Protein SpsA, Chain A"/>
    <property type="match status" value="1"/>
</dbReference>
<evidence type="ECO:0000256" key="5">
    <source>
        <dbReference type="ARBA" id="ARBA00022679"/>
    </source>
</evidence>
<organism evidence="13 14">
    <name type="scientific">Actinomadura sediminis</name>
    <dbReference type="NCBI Taxonomy" id="1038904"/>
    <lineage>
        <taxon>Bacteria</taxon>
        <taxon>Bacillati</taxon>
        <taxon>Actinomycetota</taxon>
        <taxon>Actinomycetes</taxon>
        <taxon>Streptosporangiales</taxon>
        <taxon>Thermomonosporaceae</taxon>
        <taxon>Actinomadura</taxon>
    </lineage>
</organism>
<dbReference type="EC" id="2.7.7.24" evidence="3"/>
<keyword evidence="5" id="KW-0808">Transferase</keyword>
<dbReference type="RefSeq" id="WP_378297348.1">
    <property type="nucleotide sequence ID" value="NZ_JBHTJA010000010.1"/>
</dbReference>
<reference evidence="14" key="1">
    <citation type="journal article" date="2019" name="Int. J. Syst. Evol. Microbiol.">
        <title>The Global Catalogue of Microorganisms (GCM) 10K type strain sequencing project: providing services to taxonomists for standard genome sequencing and annotation.</title>
        <authorList>
            <consortium name="The Broad Institute Genomics Platform"/>
            <consortium name="The Broad Institute Genome Sequencing Center for Infectious Disease"/>
            <person name="Wu L."/>
            <person name="Ma J."/>
        </authorList>
    </citation>
    <scope>NUCLEOTIDE SEQUENCE [LARGE SCALE GENOMIC DNA]</scope>
    <source>
        <strain evidence="14">JCM 31202</strain>
    </source>
</reference>
<evidence type="ECO:0000256" key="1">
    <source>
        <dbReference type="ARBA" id="ARBA00001946"/>
    </source>
</evidence>
<feature type="domain" description="Nucleotidyl transferase" evidence="12">
    <location>
        <begin position="2"/>
        <end position="236"/>
    </location>
</feature>
<dbReference type="InterPro" id="IPR029044">
    <property type="entry name" value="Nucleotide-diphossugar_trans"/>
</dbReference>
<dbReference type="Pfam" id="PF00483">
    <property type="entry name" value="NTP_transferase"/>
    <property type="match status" value="1"/>
</dbReference>
<proteinExistence type="inferred from homology"/>
<keyword evidence="7" id="KW-0479">Metal-binding</keyword>
<evidence type="ECO:0000256" key="3">
    <source>
        <dbReference type="ARBA" id="ARBA00012461"/>
    </source>
</evidence>
<dbReference type="EMBL" id="JBHTJA010000010">
    <property type="protein sequence ID" value="MFD0900365.1"/>
    <property type="molecule type" value="Genomic_DNA"/>
</dbReference>
<evidence type="ECO:0000256" key="7">
    <source>
        <dbReference type="ARBA" id="ARBA00022723"/>
    </source>
</evidence>
<evidence type="ECO:0000313" key="13">
    <source>
        <dbReference type="EMBL" id="MFD0900365.1"/>
    </source>
</evidence>
<evidence type="ECO:0000259" key="12">
    <source>
        <dbReference type="Pfam" id="PF00483"/>
    </source>
</evidence>
<evidence type="ECO:0000256" key="4">
    <source>
        <dbReference type="ARBA" id="ARBA00017654"/>
    </source>
</evidence>
<dbReference type="Proteomes" id="UP001596972">
    <property type="component" value="Unassembled WGS sequence"/>
</dbReference>
<keyword evidence="8" id="KW-0460">Magnesium</keyword>
<keyword evidence="6" id="KW-0548">Nucleotidyltransferase</keyword>